<dbReference type="Proteomes" id="UP000604046">
    <property type="component" value="Unassembled WGS sequence"/>
</dbReference>
<evidence type="ECO:0000256" key="1">
    <source>
        <dbReference type="ARBA" id="ARBA00004477"/>
    </source>
</evidence>
<keyword evidence="6" id="KW-0931">ER-Golgi transport</keyword>
<evidence type="ECO:0000256" key="10">
    <source>
        <dbReference type="ARBA" id="ARBA00023170"/>
    </source>
</evidence>
<dbReference type="InterPro" id="IPR000133">
    <property type="entry name" value="ER_ret_rcpt"/>
</dbReference>
<evidence type="ECO:0000313" key="13">
    <source>
        <dbReference type="Proteomes" id="UP000604046"/>
    </source>
</evidence>
<feature type="transmembrane region" description="Helical" evidence="11">
    <location>
        <begin position="63"/>
        <end position="82"/>
    </location>
</feature>
<reference evidence="12" key="1">
    <citation type="submission" date="2021-02" db="EMBL/GenBank/DDBJ databases">
        <authorList>
            <person name="Dougan E. K."/>
            <person name="Rhodes N."/>
            <person name="Thang M."/>
            <person name="Chan C."/>
        </authorList>
    </citation>
    <scope>NUCLEOTIDE SEQUENCE</scope>
</reference>
<keyword evidence="8 11" id="KW-1133">Transmembrane helix</keyword>
<evidence type="ECO:0000256" key="3">
    <source>
        <dbReference type="ARBA" id="ARBA00022448"/>
    </source>
</evidence>
<sequence>MEIFLFLVGYFVQFAASCILLYKIWKHKSIYGLSIDTQAAYMLAVVARCIWSMETRLVETKFAYLELSMSTAVAVALSFMCYQLQHTAPKQSTPFLRVYATAPAALILAFFFHPGDEWLTMQILVSYTMFQEAFGLLPQLWLMRKMHEVEPLTSHYVGLIVVARFIRMCFWGKMYFLGEHFLQLFFADVLHTLLSADYMYLWCRKLQYGGRLIYSQSAVKASVCNCSLQLHVRCMCVACVLCSCEFLWKAEVRVAVAAPGLNWRGDLARDWRHTLAILRCGREKSAMEVTVPRLPHVPCSNRQVFRSSLY</sequence>
<keyword evidence="3" id="KW-0813">Transport</keyword>
<dbReference type="PRINTS" id="PR00660">
    <property type="entry name" value="ERLUMENR"/>
</dbReference>
<dbReference type="EMBL" id="CAJNDS010001391">
    <property type="protein sequence ID" value="CAE7257336.1"/>
    <property type="molecule type" value="Genomic_DNA"/>
</dbReference>
<dbReference type="GO" id="GO:0046923">
    <property type="term" value="F:ER retention sequence binding"/>
    <property type="evidence" value="ECO:0007669"/>
    <property type="project" value="InterPro"/>
</dbReference>
<comment type="subcellular location">
    <subcellularLocation>
        <location evidence="1">Endoplasmic reticulum membrane</location>
        <topology evidence="1">Multi-pass membrane protein</topology>
    </subcellularLocation>
</comment>
<protein>
    <submittedName>
        <fullName evidence="12">KdelR protein</fullName>
    </submittedName>
</protein>
<dbReference type="AlphaFoldDB" id="A0A812M8V8"/>
<evidence type="ECO:0000313" key="12">
    <source>
        <dbReference type="EMBL" id="CAE7257336.1"/>
    </source>
</evidence>
<gene>
    <name evidence="12" type="primary">KdelR</name>
    <name evidence="12" type="ORF">SNAT2548_LOCUS13279</name>
</gene>
<evidence type="ECO:0000256" key="4">
    <source>
        <dbReference type="ARBA" id="ARBA00022692"/>
    </source>
</evidence>
<keyword evidence="10" id="KW-0675">Receptor</keyword>
<keyword evidence="4 11" id="KW-0812">Transmembrane</keyword>
<dbReference type="GO" id="GO:0006621">
    <property type="term" value="P:protein retention in ER lumen"/>
    <property type="evidence" value="ECO:0007669"/>
    <property type="project" value="InterPro"/>
</dbReference>
<comment type="similarity">
    <text evidence="2">Belongs to the ERD2 family.</text>
</comment>
<keyword evidence="9 11" id="KW-0472">Membrane</keyword>
<dbReference type="GO" id="GO:0015031">
    <property type="term" value="P:protein transport"/>
    <property type="evidence" value="ECO:0007669"/>
    <property type="project" value="UniProtKB-KW"/>
</dbReference>
<dbReference type="GO" id="GO:0005789">
    <property type="term" value="C:endoplasmic reticulum membrane"/>
    <property type="evidence" value="ECO:0007669"/>
    <property type="project" value="UniProtKB-SubCell"/>
</dbReference>
<dbReference type="Pfam" id="PF00810">
    <property type="entry name" value="ER_lumen_recept"/>
    <property type="match status" value="1"/>
</dbReference>
<feature type="transmembrane region" description="Helical" evidence="11">
    <location>
        <begin position="6"/>
        <end position="25"/>
    </location>
</feature>
<dbReference type="PANTHER" id="PTHR10585">
    <property type="entry name" value="ER LUMEN PROTEIN RETAINING RECEPTOR"/>
    <property type="match status" value="1"/>
</dbReference>
<dbReference type="OrthoDB" id="7694678at2759"/>
<evidence type="ECO:0000256" key="9">
    <source>
        <dbReference type="ARBA" id="ARBA00023136"/>
    </source>
</evidence>
<evidence type="ECO:0000256" key="5">
    <source>
        <dbReference type="ARBA" id="ARBA00022824"/>
    </source>
</evidence>
<evidence type="ECO:0000256" key="8">
    <source>
        <dbReference type="ARBA" id="ARBA00022989"/>
    </source>
</evidence>
<name>A0A812M8V8_9DINO</name>
<evidence type="ECO:0000256" key="2">
    <source>
        <dbReference type="ARBA" id="ARBA00010120"/>
    </source>
</evidence>
<feature type="transmembrane region" description="Helical" evidence="11">
    <location>
        <begin position="94"/>
        <end position="112"/>
    </location>
</feature>
<dbReference type="GO" id="GO:0016192">
    <property type="term" value="P:vesicle-mediated transport"/>
    <property type="evidence" value="ECO:0007669"/>
    <property type="project" value="UniProtKB-KW"/>
</dbReference>
<organism evidence="12 13">
    <name type="scientific">Symbiodinium natans</name>
    <dbReference type="NCBI Taxonomy" id="878477"/>
    <lineage>
        <taxon>Eukaryota</taxon>
        <taxon>Sar</taxon>
        <taxon>Alveolata</taxon>
        <taxon>Dinophyceae</taxon>
        <taxon>Suessiales</taxon>
        <taxon>Symbiodiniaceae</taxon>
        <taxon>Symbiodinium</taxon>
    </lineage>
</organism>
<keyword evidence="7" id="KW-0653">Protein transport</keyword>
<feature type="transmembrane region" description="Helical" evidence="11">
    <location>
        <begin position="182"/>
        <end position="203"/>
    </location>
</feature>
<evidence type="ECO:0000256" key="7">
    <source>
        <dbReference type="ARBA" id="ARBA00022927"/>
    </source>
</evidence>
<accession>A0A812M8V8</accession>
<proteinExistence type="inferred from homology"/>
<evidence type="ECO:0000256" key="6">
    <source>
        <dbReference type="ARBA" id="ARBA00022892"/>
    </source>
</evidence>
<evidence type="ECO:0000256" key="11">
    <source>
        <dbReference type="SAM" id="Phobius"/>
    </source>
</evidence>
<keyword evidence="5" id="KW-0256">Endoplasmic reticulum</keyword>
<keyword evidence="13" id="KW-1185">Reference proteome</keyword>
<comment type="caution">
    <text evidence="12">The sequence shown here is derived from an EMBL/GenBank/DDBJ whole genome shotgun (WGS) entry which is preliminary data.</text>
</comment>